<proteinExistence type="predicted"/>
<evidence type="ECO:0000313" key="1">
    <source>
        <dbReference type="EMBL" id="WOB44309.1"/>
    </source>
</evidence>
<reference evidence="1" key="1">
    <citation type="submission" date="2020-05" db="EMBL/GenBank/DDBJ databases">
        <authorList>
            <person name="Zhu T."/>
            <person name="Keshari N."/>
            <person name="Lu X."/>
        </authorList>
    </citation>
    <scope>NUCLEOTIDE SEQUENCE</scope>
    <source>
        <strain evidence="1">NK1-22</strain>
    </source>
</reference>
<name>A0AA96Y655_9CYAN</name>
<dbReference type="KEGG" id="tog:HNI00_15040"/>
<protein>
    <submittedName>
        <fullName evidence="1">Uncharacterized protein</fullName>
    </submittedName>
</protein>
<organism evidence="1">
    <name type="scientific">Thermoleptolyngbya oregonensis NK1-22</name>
    <dbReference type="NCBI Taxonomy" id="2547457"/>
    <lineage>
        <taxon>Bacteria</taxon>
        <taxon>Bacillati</taxon>
        <taxon>Cyanobacteriota</taxon>
        <taxon>Cyanophyceae</taxon>
        <taxon>Oculatellales</taxon>
        <taxon>Oculatellaceae</taxon>
        <taxon>Thermoleptolyngbya</taxon>
    </lineage>
</organism>
<sequence>MTPSPSGSTLAFAIALHLAAPAPFGDRPSSGSTDTFGRSPFISLHPYLSAIALISQHRHLWAIAPLIPFGTLHTDPSLSLLNLCG</sequence>
<dbReference type="RefSeq" id="WP_316787408.1">
    <property type="nucleotide sequence ID" value="NZ_CP053540.1"/>
</dbReference>
<accession>A0AA96Y655</accession>
<gene>
    <name evidence="1" type="ORF">HNI00_15040</name>
</gene>
<dbReference type="AlphaFoldDB" id="A0AA96Y655"/>
<dbReference type="EMBL" id="CP053540">
    <property type="protein sequence ID" value="WOB44309.1"/>
    <property type="molecule type" value="Genomic_DNA"/>
</dbReference>